<sequence length="441" mass="50215">MKQHRKPVTKVKQLAKARAPPAINKGLKSVNRAISSKSSQPASQPALRRSVRLAAVIPPSAGIVSTKRKREDDLAELERDERQSDQEKAQFLSDVKSQTLTSILLRRHEELVEKGLLTLRMAYYLDFHAIPEQITVPVFPVDGGPPVAKKVRDERRYKDAYRSLFTDMFPMALGFRVEEQTPPQGEYTSRKAVDQIVIFIIFSQRVPFLIVEFKDPDVLEVRAHVEETDSQIRTRLRVAMADPPPGVTCVYGVSAIGLNVRFYRAYRKEPGHKKLYIIPPRSTTRPTHSQYVSRDEHFADPWRMKITDSKAVKLLREMRANVIQIVRNTCEKSLARYDERYKVHKEGVNPVDFDMSRDALQFSMLQLNEHVTEPWLCTGQESGYLSTYGVPDDDDDDDDDQEEEWTDIDSADEEDEGGDTGVEDSDGVDPGEATSEYEDKA</sequence>
<feature type="region of interest" description="Disordered" evidence="1">
    <location>
        <begin position="386"/>
        <end position="441"/>
    </location>
</feature>
<dbReference type="STRING" id="139420.A0A371CVG5"/>
<keyword evidence="3" id="KW-1185">Reference proteome</keyword>
<feature type="compositionally biased region" description="Basic and acidic residues" evidence="1">
    <location>
        <begin position="69"/>
        <end position="88"/>
    </location>
</feature>
<evidence type="ECO:0000256" key="1">
    <source>
        <dbReference type="SAM" id="MobiDB-lite"/>
    </source>
</evidence>
<dbReference type="OrthoDB" id="3218552at2759"/>
<protein>
    <submittedName>
        <fullName evidence="2">Uncharacterized protein</fullName>
    </submittedName>
</protein>
<dbReference type="EMBL" id="KZ857452">
    <property type="protein sequence ID" value="RDX44267.1"/>
    <property type="molecule type" value="Genomic_DNA"/>
</dbReference>
<reference evidence="2 3" key="1">
    <citation type="journal article" date="2018" name="Biotechnol. Biofuels">
        <title>Integrative visual omics of the white-rot fungus Polyporus brumalis exposes the biotechnological potential of its oxidative enzymes for delignifying raw plant biomass.</title>
        <authorList>
            <person name="Miyauchi S."/>
            <person name="Rancon A."/>
            <person name="Drula E."/>
            <person name="Hage H."/>
            <person name="Chaduli D."/>
            <person name="Favel A."/>
            <person name="Grisel S."/>
            <person name="Henrissat B."/>
            <person name="Herpoel-Gimbert I."/>
            <person name="Ruiz-Duenas F.J."/>
            <person name="Chevret D."/>
            <person name="Hainaut M."/>
            <person name="Lin J."/>
            <person name="Wang M."/>
            <person name="Pangilinan J."/>
            <person name="Lipzen A."/>
            <person name="Lesage-Meessen L."/>
            <person name="Navarro D."/>
            <person name="Riley R."/>
            <person name="Grigoriev I.V."/>
            <person name="Zhou S."/>
            <person name="Raouche S."/>
            <person name="Rosso M.N."/>
        </authorList>
    </citation>
    <scope>NUCLEOTIDE SEQUENCE [LARGE SCALE GENOMIC DNA]</scope>
    <source>
        <strain evidence="2 3">BRFM 1820</strain>
    </source>
</reference>
<gene>
    <name evidence="2" type="ORF">OH76DRAFT_1487220</name>
</gene>
<organism evidence="2 3">
    <name type="scientific">Lentinus brumalis</name>
    <dbReference type="NCBI Taxonomy" id="2498619"/>
    <lineage>
        <taxon>Eukaryota</taxon>
        <taxon>Fungi</taxon>
        <taxon>Dikarya</taxon>
        <taxon>Basidiomycota</taxon>
        <taxon>Agaricomycotina</taxon>
        <taxon>Agaricomycetes</taxon>
        <taxon>Polyporales</taxon>
        <taxon>Polyporaceae</taxon>
        <taxon>Lentinus</taxon>
    </lineage>
</organism>
<name>A0A371CVG5_9APHY</name>
<feature type="region of interest" description="Disordered" evidence="1">
    <location>
        <begin position="64"/>
        <end position="90"/>
    </location>
</feature>
<evidence type="ECO:0000313" key="3">
    <source>
        <dbReference type="Proteomes" id="UP000256964"/>
    </source>
</evidence>
<feature type="region of interest" description="Disordered" evidence="1">
    <location>
        <begin position="1"/>
        <end position="48"/>
    </location>
</feature>
<dbReference type="Proteomes" id="UP000256964">
    <property type="component" value="Unassembled WGS sequence"/>
</dbReference>
<evidence type="ECO:0000313" key="2">
    <source>
        <dbReference type="EMBL" id="RDX44267.1"/>
    </source>
</evidence>
<feature type="compositionally biased region" description="Basic residues" evidence="1">
    <location>
        <begin position="1"/>
        <end position="15"/>
    </location>
</feature>
<accession>A0A371CVG5</accession>
<proteinExistence type="predicted"/>
<feature type="compositionally biased region" description="Low complexity" evidence="1">
    <location>
        <begin position="35"/>
        <end position="46"/>
    </location>
</feature>
<dbReference type="AlphaFoldDB" id="A0A371CVG5"/>
<feature type="compositionally biased region" description="Acidic residues" evidence="1">
    <location>
        <begin position="391"/>
        <end position="429"/>
    </location>
</feature>